<dbReference type="Gene3D" id="1.10.1740.10">
    <property type="match status" value="1"/>
</dbReference>
<dbReference type="PANTHER" id="PTHR43133:SF8">
    <property type="entry name" value="RNA POLYMERASE SIGMA FACTOR HI_1459-RELATED"/>
    <property type="match status" value="1"/>
</dbReference>
<accession>A0A249K8J0</accession>
<keyword evidence="9" id="KW-1185">Reference proteome</keyword>
<organism evidence="8 9">
    <name type="scientific">Candidatus Nanopelagicus hibericus</name>
    <dbReference type="NCBI Taxonomy" id="1884915"/>
    <lineage>
        <taxon>Bacteria</taxon>
        <taxon>Bacillati</taxon>
        <taxon>Actinomycetota</taxon>
        <taxon>Actinomycetes</taxon>
        <taxon>Candidatus Nanopelagicales</taxon>
        <taxon>Candidatus Nanopelagicaceae</taxon>
        <taxon>Candidatus Nanopelagicus</taxon>
    </lineage>
</organism>
<dbReference type="InterPro" id="IPR013249">
    <property type="entry name" value="RNA_pol_sigma70_r4_t2"/>
</dbReference>
<feature type="domain" description="RNA polymerase sigma-70 region 2" evidence="6">
    <location>
        <begin position="31"/>
        <end position="93"/>
    </location>
</feature>
<dbReference type="Gene3D" id="1.10.10.10">
    <property type="entry name" value="Winged helix-like DNA-binding domain superfamily/Winged helix DNA-binding domain"/>
    <property type="match status" value="1"/>
</dbReference>
<dbReference type="SUPFAM" id="SSF88946">
    <property type="entry name" value="Sigma2 domain of RNA polymerase sigma factors"/>
    <property type="match status" value="1"/>
</dbReference>
<comment type="similarity">
    <text evidence="1">Belongs to the sigma-70 factor family. ECF subfamily.</text>
</comment>
<dbReference type="AlphaFoldDB" id="A0A249K8J0"/>
<dbReference type="EMBL" id="CP016771">
    <property type="protein sequence ID" value="ASY13123.1"/>
    <property type="molecule type" value="Genomic_DNA"/>
</dbReference>
<evidence type="ECO:0000259" key="7">
    <source>
        <dbReference type="Pfam" id="PF08281"/>
    </source>
</evidence>
<dbReference type="NCBIfam" id="TIGR02937">
    <property type="entry name" value="sigma70-ECF"/>
    <property type="match status" value="1"/>
</dbReference>
<dbReference type="InterPro" id="IPR036388">
    <property type="entry name" value="WH-like_DNA-bd_sf"/>
</dbReference>
<dbReference type="SUPFAM" id="SSF88659">
    <property type="entry name" value="Sigma3 and sigma4 domains of RNA polymerase sigma factors"/>
    <property type="match status" value="1"/>
</dbReference>
<reference evidence="8 9" key="1">
    <citation type="submission" date="2016-07" db="EMBL/GenBank/DDBJ databases">
        <title>High microdiversification within the ubiquitous acI lineage of Actinobacteria.</title>
        <authorList>
            <person name="Neuenschwander S.M."/>
            <person name="Salcher M."/>
            <person name="Ghai R."/>
            <person name="Pernthaler J."/>
        </authorList>
    </citation>
    <scope>NUCLEOTIDE SEQUENCE [LARGE SCALE GENOMIC DNA]</scope>
    <source>
        <strain evidence="8">MMS-21-160</strain>
    </source>
</reference>
<dbReference type="InterPro" id="IPR014284">
    <property type="entry name" value="RNA_pol_sigma-70_dom"/>
</dbReference>
<dbReference type="CDD" id="cd06171">
    <property type="entry name" value="Sigma70_r4"/>
    <property type="match status" value="1"/>
</dbReference>
<evidence type="ECO:0000256" key="2">
    <source>
        <dbReference type="ARBA" id="ARBA00023015"/>
    </source>
</evidence>
<keyword evidence="4" id="KW-0238">DNA-binding</keyword>
<evidence type="ECO:0000256" key="3">
    <source>
        <dbReference type="ARBA" id="ARBA00023082"/>
    </source>
</evidence>
<dbReference type="KEGG" id="nhi:B1s21160_01995"/>
<dbReference type="InterPro" id="IPR039425">
    <property type="entry name" value="RNA_pol_sigma-70-like"/>
</dbReference>
<dbReference type="InterPro" id="IPR007627">
    <property type="entry name" value="RNA_pol_sigma70_r2"/>
</dbReference>
<sequence length="191" mass="21293">MNYEGLTEEELMKRYQGGDLDALGAMAILLLPKLAAIARGRFSDKNLADEALQEFWIKIINKADSFKHDSKVLTWAYQIVNNTYLDLIRRESKRSYLYDDISNLDESAAKKSSFAEATTNEITIKSALLKIPKDQADAVALVWLDGYSIEDSAKLLGIPANTVKSRISRGKAALALQLSELDPRMGNQKHA</sequence>
<feature type="domain" description="RNA polymerase sigma factor 70 region 4 type 2" evidence="7">
    <location>
        <begin position="124"/>
        <end position="174"/>
    </location>
</feature>
<keyword evidence="5" id="KW-0804">Transcription</keyword>
<protein>
    <submittedName>
        <fullName evidence="8">RNA polymerase sigma-70 factor, ECF subfamily</fullName>
    </submittedName>
</protein>
<dbReference type="GO" id="GO:0016987">
    <property type="term" value="F:sigma factor activity"/>
    <property type="evidence" value="ECO:0007669"/>
    <property type="project" value="UniProtKB-KW"/>
</dbReference>
<evidence type="ECO:0000313" key="9">
    <source>
        <dbReference type="Proteomes" id="UP000217171"/>
    </source>
</evidence>
<dbReference type="InterPro" id="IPR013324">
    <property type="entry name" value="RNA_pol_sigma_r3/r4-like"/>
</dbReference>
<gene>
    <name evidence="8" type="ORF">B1s21160_01995</name>
</gene>
<dbReference type="Pfam" id="PF04542">
    <property type="entry name" value="Sigma70_r2"/>
    <property type="match status" value="1"/>
</dbReference>
<keyword evidence="2" id="KW-0805">Transcription regulation</keyword>
<proteinExistence type="inferred from homology"/>
<keyword evidence="3" id="KW-0731">Sigma factor</keyword>
<evidence type="ECO:0000256" key="5">
    <source>
        <dbReference type="ARBA" id="ARBA00023163"/>
    </source>
</evidence>
<evidence type="ECO:0000256" key="1">
    <source>
        <dbReference type="ARBA" id="ARBA00010641"/>
    </source>
</evidence>
<dbReference type="PANTHER" id="PTHR43133">
    <property type="entry name" value="RNA POLYMERASE ECF-TYPE SIGMA FACTO"/>
    <property type="match status" value="1"/>
</dbReference>
<dbReference type="GO" id="GO:0006352">
    <property type="term" value="P:DNA-templated transcription initiation"/>
    <property type="evidence" value="ECO:0007669"/>
    <property type="project" value="InterPro"/>
</dbReference>
<dbReference type="Pfam" id="PF08281">
    <property type="entry name" value="Sigma70_r4_2"/>
    <property type="match status" value="1"/>
</dbReference>
<dbReference type="Proteomes" id="UP000217171">
    <property type="component" value="Chromosome"/>
</dbReference>
<dbReference type="InterPro" id="IPR013325">
    <property type="entry name" value="RNA_pol_sigma_r2"/>
</dbReference>
<dbReference type="GO" id="GO:0003677">
    <property type="term" value="F:DNA binding"/>
    <property type="evidence" value="ECO:0007669"/>
    <property type="project" value="UniProtKB-KW"/>
</dbReference>
<name>A0A249K8J0_9ACTN</name>
<evidence type="ECO:0000256" key="4">
    <source>
        <dbReference type="ARBA" id="ARBA00023125"/>
    </source>
</evidence>
<evidence type="ECO:0000313" key="8">
    <source>
        <dbReference type="EMBL" id="ASY13123.1"/>
    </source>
</evidence>
<evidence type="ECO:0000259" key="6">
    <source>
        <dbReference type="Pfam" id="PF04542"/>
    </source>
</evidence>